<keyword evidence="3" id="KW-1185">Reference proteome</keyword>
<gene>
    <name evidence="1" type="ORF">ODY93_16395</name>
    <name evidence="2" type="ORF">QM089_18775</name>
</gene>
<protein>
    <submittedName>
        <fullName evidence="2">DUF1488 domain-containing protein</fullName>
    </submittedName>
</protein>
<evidence type="ECO:0000313" key="3">
    <source>
        <dbReference type="Proteomes" id="UP001159075"/>
    </source>
</evidence>
<dbReference type="RefSeq" id="WP_037413524.1">
    <property type="nucleotide sequence ID" value="NZ_AP025014.1"/>
</dbReference>
<dbReference type="Pfam" id="PF07369">
    <property type="entry name" value="DUF1488"/>
    <property type="match status" value="1"/>
</dbReference>
<accession>A0A073L632</accession>
<dbReference type="EMBL" id="JASGOQ010000001">
    <property type="protein sequence ID" value="MDV5392240.1"/>
    <property type="molecule type" value="Genomic_DNA"/>
</dbReference>
<proteinExistence type="predicted"/>
<comment type="caution">
    <text evidence="2">The sequence shown here is derived from an EMBL/GenBank/DDBJ whole genome shotgun (WGS) entry which is preliminary data.</text>
</comment>
<reference evidence="2" key="2">
    <citation type="submission" date="2023-05" db="EMBL/GenBank/DDBJ databases">
        <title>Colonisation of extended spectrum b-lactamase- and carbapenemase-producing bacteria on hospital surfaces from low- and middle-income countries.</title>
        <authorList>
            <person name="Nieto-Rosado M."/>
            <person name="Sands K."/>
            <person name="Iregbu K."/>
            <person name="Zahra R."/>
            <person name="Mazarati J.B."/>
            <person name="Mehtar S."/>
            <person name="Barnards-Group B."/>
            <person name="Walsh T.R."/>
        </authorList>
    </citation>
    <scope>NUCLEOTIDE SEQUENCE</scope>
    <source>
        <strain evidence="2">PP-E493</strain>
    </source>
</reference>
<name>A0A073L632_9GAMM</name>
<organism evidence="2 4">
    <name type="scientific">Shewanella xiamenensis</name>
    <dbReference type="NCBI Taxonomy" id="332186"/>
    <lineage>
        <taxon>Bacteria</taxon>
        <taxon>Pseudomonadati</taxon>
        <taxon>Pseudomonadota</taxon>
        <taxon>Gammaproteobacteria</taxon>
        <taxon>Alteromonadales</taxon>
        <taxon>Shewanellaceae</taxon>
        <taxon>Shewanella</taxon>
    </lineage>
</organism>
<dbReference type="Proteomes" id="UP001187859">
    <property type="component" value="Unassembled WGS sequence"/>
</dbReference>
<dbReference type="Gene3D" id="3.30.160.140">
    <property type="entry name" value="Shew3726-like"/>
    <property type="match status" value="1"/>
</dbReference>
<evidence type="ECO:0000313" key="2">
    <source>
        <dbReference type="EMBL" id="MDV5392240.1"/>
    </source>
</evidence>
<sequence length="91" mass="10303">MNQSILFPDLQHWDETQKHICFIAQQQGMNIKCYISAQKLAQLNDFSPQPNIDEAAAMLALFDAVRFDAEEMAEALIEAEEFDEFGAVHLG</sequence>
<reference evidence="1 3" key="1">
    <citation type="submission" date="2022-09" db="EMBL/GenBank/DDBJ databases">
        <title>The outer-membrane cytochrome OmcA is essential for infection of Shewanella oneidensis by a zebrafish-associated bacteriophage.</title>
        <authorList>
            <person name="Grenfell A.W."/>
            <person name="Intile P."/>
            <person name="Mcfarlane J."/>
            <person name="Leung D."/>
            <person name="Abdalla K."/>
            <person name="Wold M."/>
            <person name="Kees E."/>
            <person name="Gralnick J."/>
        </authorList>
    </citation>
    <scope>NUCLEOTIDE SEQUENCE [LARGE SCALE GENOMIC DNA]</scope>
    <source>
        <strain evidence="1 3">NF-5</strain>
    </source>
</reference>
<dbReference type="InterPro" id="IPR036692">
    <property type="entry name" value="Shew3726-like_sf"/>
</dbReference>
<dbReference type="OrthoDB" id="6465020at2"/>
<evidence type="ECO:0000313" key="4">
    <source>
        <dbReference type="Proteomes" id="UP001187859"/>
    </source>
</evidence>
<dbReference type="AlphaFoldDB" id="A0A073L632"/>
<dbReference type="GeneID" id="75186556"/>
<evidence type="ECO:0000313" key="1">
    <source>
        <dbReference type="EMBL" id="MDI5833161.1"/>
    </source>
</evidence>
<dbReference type="SUPFAM" id="SSF160272">
    <property type="entry name" value="Shew3726-like"/>
    <property type="match status" value="1"/>
</dbReference>
<dbReference type="Proteomes" id="UP001159075">
    <property type="component" value="Unassembled WGS sequence"/>
</dbReference>
<dbReference type="InterPro" id="IPR009962">
    <property type="entry name" value="DUF1488"/>
</dbReference>
<dbReference type="EMBL" id="JAOTLW010000019">
    <property type="protein sequence ID" value="MDI5833161.1"/>
    <property type="molecule type" value="Genomic_DNA"/>
</dbReference>